<sequence>MKHILLSLFTISLLSCSQQKKIAALDPNALKPAVVTEKVPFDTDDPAIWVHPTDKSQSLVIGTDKETGGGLYAFDLNGKIVRKVVGLQRPNNVDIAYGVMLGGQKKDLAIVTERETNKLRFFSLPDMQELGTGLEVFEGETARKPMGIAVYTRPSDNASFVVVGRKTGPSGSYLWQYRILDDKGQPAMQLVRKFGEYSGKKEIESIAVDNENGYIYYSDEQAGIHKYHADPAKGNEELAFFGQKDFKEDIEGISFYKFPDGTGYIVVSDQQANRFNFYPREGSKTNPNEHTLIAGLPFSTQESDGSETTSVSLPGFSGGLFVAMSTDRTFQYYRWADIAKAAGLRVLNAAE</sequence>
<accession>A0A4Q7MUT3</accession>
<evidence type="ECO:0000313" key="3">
    <source>
        <dbReference type="Proteomes" id="UP000293874"/>
    </source>
</evidence>
<feature type="domain" description="BPP" evidence="1">
    <location>
        <begin position="15"/>
        <end position="342"/>
    </location>
</feature>
<dbReference type="GO" id="GO:0016158">
    <property type="term" value="F:inositol hexakisphosphate 3-phosphatase activity"/>
    <property type="evidence" value="ECO:0007669"/>
    <property type="project" value="InterPro"/>
</dbReference>
<dbReference type="EMBL" id="SGXA01000002">
    <property type="protein sequence ID" value="RZS72655.1"/>
    <property type="molecule type" value="Genomic_DNA"/>
</dbReference>
<dbReference type="RefSeq" id="WP_130543051.1">
    <property type="nucleotide sequence ID" value="NZ_CP042431.1"/>
</dbReference>
<evidence type="ECO:0000259" key="1">
    <source>
        <dbReference type="PROSITE" id="PS51662"/>
    </source>
</evidence>
<dbReference type="Gene3D" id="2.120.10.30">
    <property type="entry name" value="TolB, C-terminal domain"/>
    <property type="match status" value="1"/>
</dbReference>
<dbReference type="PROSITE" id="PS51662">
    <property type="entry name" value="BP_PHYTASE"/>
    <property type="match status" value="1"/>
</dbReference>
<protein>
    <submittedName>
        <fullName evidence="2">3-phytase</fullName>
    </submittedName>
</protein>
<comment type="caution">
    <text evidence="2">The sequence shown here is derived from an EMBL/GenBank/DDBJ whole genome shotgun (WGS) entry which is preliminary data.</text>
</comment>
<organism evidence="2 3">
    <name type="scientific">Pseudobacter ginsenosidimutans</name>
    <dbReference type="NCBI Taxonomy" id="661488"/>
    <lineage>
        <taxon>Bacteria</taxon>
        <taxon>Pseudomonadati</taxon>
        <taxon>Bacteroidota</taxon>
        <taxon>Chitinophagia</taxon>
        <taxon>Chitinophagales</taxon>
        <taxon>Chitinophagaceae</taxon>
        <taxon>Pseudobacter</taxon>
    </lineage>
</organism>
<keyword evidence="3" id="KW-1185">Reference proteome</keyword>
<dbReference type="InterPro" id="IPR011042">
    <property type="entry name" value="6-blade_b-propeller_TolB-like"/>
</dbReference>
<dbReference type="InterPro" id="IPR003431">
    <property type="entry name" value="B-propeller_Phytase"/>
</dbReference>
<reference evidence="2 3" key="1">
    <citation type="submission" date="2019-02" db="EMBL/GenBank/DDBJ databases">
        <title>Genomic Encyclopedia of Type Strains, Phase IV (KMG-IV): sequencing the most valuable type-strain genomes for metagenomic binning, comparative biology and taxonomic classification.</title>
        <authorList>
            <person name="Goeker M."/>
        </authorList>
    </citation>
    <scope>NUCLEOTIDE SEQUENCE [LARGE SCALE GENOMIC DNA]</scope>
    <source>
        <strain evidence="2 3">DSM 18116</strain>
    </source>
</reference>
<dbReference type="OrthoDB" id="8696437at2"/>
<dbReference type="SUPFAM" id="SSF50956">
    <property type="entry name" value="Thermostable phytase (3-phytase)"/>
    <property type="match status" value="1"/>
</dbReference>
<dbReference type="PROSITE" id="PS51257">
    <property type="entry name" value="PROKAR_LIPOPROTEIN"/>
    <property type="match status" value="1"/>
</dbReference>
<dbReference type="Pfam" id="PF02333">
    <property type="entry name" value="Phytase"/>
    <property type="match status" value="1"/>
</dbReference>
<name>A0A4Q7MUT3_9BACT</name>
<proteinExistence type="predicted"/>
<gene>
    <name evidence="2" type="ORF">EV199_4578</name>
</gene>
<dbReference type="Proteomes" id="UP000293874">
    <property type="component" value="Unassembled WGS sequence"/>
</dbReference>
<evidence type="ECO:0000313" key="2">
    <source>
        <dbReference type="EMBL" id="RZS72655.1"/>
    </source>
</evidence>
<dbReference type="AlphaFoldDB" id="A0A4Q7MUT3"/>